<protein>
    <recommendedName>
        <fullName evidence="3">ATP-dependent transcriptional regulator</fullName>
    </recommendedName>
</protein>
<accession>A0AA37X591</accession>
<sequence length="452" mass="48920">MIALLGLTACNPVQNAQVSKNYTEAGTNGMGFAAMQSFGPVVTTRTQRANAETAHDFLDLEFRMESGRANPSFSRFEGPITVALKGDVPPTATAEMTRLISRFRSEAGLPISFAKPGDNPSITVEFQPRAQMARVVPMAACFVVPRVQSWAEYKAERDGPKVNWTTMTSREHVSIFVPSDAAPQEVRDCLNEETAQAMGPLNDLYRLTDSVFNDDNFNSVLTGFDMMILRLHYAPELRNGMNEAEVAKRVPAILARINPQGEGGSANFKRIAPRSWVAQVEGAFGPRGSNAQRLQAANMMLSIALAQGWQDARLGFSYYAKGRSLANSDPVQAVAALQEAARIYRAIPGAGLHVAHVDMQLAAVALAAGQSEQAIAFADRAIPAVKRAENASLLATLMLIKAEALQNEGQVAEARALRLDSLGWARYGFGSERQVRARMGEIANLGARGHRG</sequence>
<dbReference type="AlphaFoldDB" id="A0AA37X591"/>
<dbReference type="SUPFAM" id="SSF48452">
    <property type="entry name" value="TPR-like"/>
    <property type="match status" value="1"/>
</dbReference>
<reference evidence="1 2" key="1">
    <citation type="journal article" date="2014" name="Int. J. Syst. Evol. Microbiol.">
        <title>Complete genome sequence of Corynebacterium casei LMG S-19264T (=DSM 44701T), isolated from a smear-ripened cheese.</title>
        <authorList>
            <consortium name="US DOE Joint Genome Institute (JGI-PGF)"/>
            <person name="Walter F."/>
            <person name="Albersmeier A."/>
            <person name="Kalinowski J."/>
            <person name="Ruckert C."/>
        </authorList>
    </citation>
    <scope>NUCLEOTIDE SEQUENCE [LARGE SCALE GENOMIC DNA]</scope>
    <source>
        <strain evidence="1 2">NBRC 111766</strain>
    </source>
</reference>
<evidence type="ECO:0000313" key="2">
    <source>
        <dbReference type="Proteomes" id="UP001157355"/>
    </source>
</evidence>
<dbReference type="EMBL" id="BSPP01000010">
    <property type="protein sequence ID" value="GLS87816.1"/>
    <property type="molecule type" value="Genomic_DNA"/>
</dbReference>
<evidence type="ECO:0008006" key="3">
    <source>
        <dbReference type="Google" id="ProtNLM"/>
    </source>
</evidence>
<gene>
    <name evidence="1" type="ORF">GCM10010873_27900</name>
</gene>
<organism evidence="1 2">
    <name type="scientific">Cypionkella aquatica</name>
    <dbReference type="NCBI Taxonomy" id="1756042"/>
    <lineage>
        <taxon>Bacteria</taxon>
        <taxon>Pseudomonadati</taxon>
        <taxon>Pseudomonadota</taxon>
        <taxon>Alphaproteobacteria</taxon>
        <taxon>Rhodobacterales</taxon>
        <taxon>Paracoccaceae</taxon>
        <taxon>Cypionkella</taxon>
    </lineage>
</organism>
<dbReference type="Pfam" id="PF11150">
    <property type="entry name" value="DUF2927"/>
    <property type="match status" value="1"/>
</dbReference>
<proteinExistence type="predicted"/>
<dbReference type="InterPro" id="IPR021323">
    <property type="entry name" value="DUF2927"/>
</dbReference>
<keyword evidence="2" id="KW-1185">Reference proteome</keyword>
<dbReference type="Proteomes" id="UP001157355">
    <property type="component" value="Unassembled WGS sequence"/>
</dbReference>
<comment type="caution">
    <text evidence="1">The sequence shown here is derived from an EMBL/GenBank/DDBJ whole genome shotgun (WGS) entry which is preliminary data.</text>
</comment>
<evidence type="ECO:0000313" key="1">
    <source>
        <dbReference type="EMBL" id="GLS87816.1"/>
    </source>
</evidence>
<name>A0AA37X591_9RHOB</name>
<dbReference type="InterPro" id="IPR011990">
    <property type="entry name" value="TPR-like_helical_dom_sf"/>
</dbReference>